<accession>A0AAD7U240</accession>
<keyword evidence="2" id="KW-1185">Reference proteome</keyword>
<dbReference type="Gene3D" id="3.80.10.10">
    <property type="entry name" value="Ribonuclease Inhibitor"/>
    <property type="match status" value="1"/>
</dbReference>
<sequence>MPDSPCHILRVLNADILCEIIELLREVKLLTPFSETCKMLRRASKPHLFRNACISASHDLLSGKLFSFATDIWLYVRHLTVRGFWVRIWYGDPLDLGDLPLADFLARMPSLQAITVDDADSMGGPGIPWDGITALLSPPQLREFNLRITLNRETPIPRDANFAIAPLTRLCFSIWDYRDHPRAQIGETSLMQYVVSVVAPSLEHLSIPLDVAPIAEMAALSWPRLRTLELKGDLDIEPFQAIIDVLSRMPQLRHLTILRAQRRGSPRPVLWSSACTKAFPCPQLETLCLSHLDPQTELYSHLPSTLRQLSLRCWPRHYLHQHVHDRKAMTRLEWQSQICTASEVHLALRRCSLHALESLEVEYEEDDHEGLLLCSISELFPHLNTLTIYRYRRPVSPSIKAVAITHALSRLRALRVLRIHADLAEAPHPLADFMLGSPPYIFPTYEETLNEFAGVLAKGLGLELRFVCLLLRERWTNLWLPFRIIRDSGGSVSEIRREMDLDAVGGYTLFDDASPNTEEQVPLPGELDLFEF</sequence>
<evidence type="ECO:0008006" key="3">
    <source>
        <dbReference type="Google" id="ProtNLM"/>
    </source>
</evidence>
<evidence type="ECO:0000313" key="1">
    <source>
        <dbReference type="EMBL" id="KAJ8496394.1"/>
    </source>
</evidence>
<protein>
    <recommendedName>
        <fullName evidence="3">F-box domain-containing protein</fullName>
    </recommendedName>
</protein>
<dbReference type="Proteomes" id="UP001215151">
    <property type="component" value="Unassembled WGS sequence"/>
</dbReference>
<proteinExistence type="predicted"/>
<comment type="caution">
    <text evidence="1">The sequence shown here is derived from an EMBL/GenBank/DDBJ whole genome shotgun (WGS) entry which is preliminary data.</text>
</comment>
<name>A0AAD7U240_9APHY</name>
<dbReference type="InterPro" id="IPR032675">
    <property type="entry name" value="LRR_dom_sf"/>
</dbReference>
<evidence type="ECO:0000313" key="2">
    <source>
        <dbReference type="Proteomes" id="UP001215151"/>
    </source>
</evidence>
<gene>
    <name evidence="1" type="ORF">ONZ51_g1165</name>
</gene>
<organism evidence="1 2">
    <name type="scientific">Trametes cubensis</name>
    <dbReference type="NCBI Taxonomy" id="1111947"/>
    <lineage>
        <taxon>Eukaryota</taxon>
        <taxon>Fungi</taxon>
        <taxon>Dikarya</taxon>
        <taxon>Basidiomycota</taxon>
        <taxon>Agaricomycotina</taxon>
        <taxon>Agaricomycetes</taxon>
        <taxon>Polyporales</taxon>
        <taxon>Polyporaceae</taxon>
        <taxon>Trametes</taxon>
    </lineage>
</organism>
<dbReference type="AlphaFoldDB" id="A0AAD7U240"/>
<dbReference type="SUPFAM" id="SSF52047">
    <property type="entry name" value="RNI-like"/>
    <property type="match status" value="1"/>
</dbReference>
<dbReference type="EMBL" id="JAPEVG010000015">
    <property type="protein sequence ID" value="KAJ8496394.1"/>
    <property type="molecule type" value="Genomic_DNA"/>
</dbReference>
<reference evidence="1" key="1">
    <citation type="submission" date="2022-11" db="EMBL/GenBank/DDBJ databases">
        <title>Genome Sequence of Cubamyces cubensis.</title>
        <authorList>
            <person name="Buettner E."/>
        </authorList>
    </citation>
    <scope>NUCLEOTIDE SEQUENCE</scope>
    <source>
        <strain evidence="1">MPL-01</strain>
    </source>
</reference>